<comment type="subcellular location">
    <subcellularLocation>
        <location evidence="1">Cell membrane</location>
        <topology evidence="1">Multi-pass membrane protein</topology>
    </subcellularLocation>
</comment>
<dbReference type="Proteomes" id="UP001359485">
    <property type="component" value="Unassembled WGS sequence"/>
</dbReference>
<dbReference type="InterPro" id="IPR017452">
    <property type="entry name" value="GPCR_Rhodpsn_7TM"/>
</dbReference>
<comment type="caution">
    <text evidence="13">The sequence shown here is derived from an EMBL/GenBank/DDBJ whole genome shotgun (WGS) entry which is preliminary data.</text>
</comment>
<keyword evidence="10" id="KW-0807">Transducer</keyword>
<organism evidence="13 14">
    <name type="scientific">Polyplax serrata</name>
    <name type="common">Common mouse louse</name>
    <dbReference type="NCBI Taxonomy" id="468196"/>
    <lineage>
        <taxon>Eukaryota</taxon>
        <taxon>Metazoa</taxon>
        <taxon>Ecdysozoa</taxon>
        <taxon>Arthropoda</taxon>
        <taxon>Hexapoda</taxon>
        <taxon>Insecta</taxon>
        <taxon>Pterygota</taxon>
        <taxon>Neoptera</taxon>
        <taxon>Paraneoptera</taxon>
        <taxon>Psocodea</taxon>
        <taxon>Troctomorpha</taxon>
        <taxon>Phthiraptera</taxon>
        <taxon>Anoplura</taxon>
        <taxon>Polyplacidae</taxon>
        <taxon>Polyplax</taxon>
    </lineage>
</organism>
<dbReference type="InterPro" id="IPR000276">
    <property type="entry name" value="GPCR_Rhodpsn"/>
</dbReference>
<accession>A0ABR1B7B1</accession>
<sequence length="101" mass="11730">MSNDTWLEGNLTTLDDNPWSNLNVPYTVAEFLVAIAAIIGNLLVIVVYLKERRLRKRTKYYIISLAIADLLRLFKLGRDNTVTIGYSRMIVKVQRKKKSWE</sequence>
<keyword evidence="5 11" id="KW-1133">Transmembrane helix</keyword>
<evidence type="ECO:0000313" key="13">
    <source>
        <dbReference type="EMBL" id="KAK6637416.1"/>
    </source>
</evidence>
<keyword evidence="4 11" id="KW-0812">Transmembrane</keyword>
<evidence type="ECO:0000256" key="7">
    <source>
        <dbReference type="ARBA" id="ARBA00023136"/>
    </source>
</evidence>
<proteinExistence type="inferred from homology"/>
<comment type="similarity">
    <text evidence="2">Belongs to the G-protein coupled receptor 1 family.</text>
</comment>
<dbReference type="PRINTS" id="PR00237">
    <property type="entry name" value="GPCRRHODOPSN"/>
</dbReference>
<evidence type="ECO:0000259" key="12">
    <source>
        <dbReference type="PROSITE" id="PS50262"/>
    </source>
</evidence>
<evidence type="ECO:0000256" key="5">
    <source>
        <dbReference type="ARBA" id="ARBA00022989"/>
    </source>
</evidence>
<feature type="domain" description="G-protein coupled receptors family 1 profile" evidence="12">
    <location>
        <begin position="40"/>
        <end position="101"/>
    </location>
</feature>
<dbReference type="PANTHER" id="PTHR24248">
    <property type="entry name" value="ADRENERGIC RECEPTOR-RELATED G-PROTEIN COUPLED RECEPTOR"/>
    <property type="match status" value="1"/>
</dbReference>
<evidence type="ECO:0000256" key="9">
    <source>
        <dbReference type="ARBA" id="ARBA00023170"/>
    </source>
</evidence>
<evidence type="ECO:0000256" key="8">
    <source>
        <dbReference type="ARBA" id="ARBA00023157"/>
    </source>
</evidence>
<keyword evidence="7 11" id="KW-0472">Membrane</keyword>
<keyword evidence="8" id="KW-1015">Disulfide bond</keyword>
<dbReference type="Pfam" id="PF00001">
    <property type="entry name" value="7tm_1"/>
    <property type="match status" value="1"/>
</dbReference>
<dbReference type="SUPFAM" id="SSF81321">
    <property type="entry name" value="Family A G protein-coupled receptor-like"/>
    <property type="match status" value="1"/>
</dbReference>
<evidence type="ECO:0000256" key="10">
    <source>
        <dbReference type="ARBA" id="ARBA00023224"/>
    </source>
</evidence>
<feature type="transmembrane region" description="Helical" evidence="11">
    <location>
        <begin position="28"/>
        <end position="49"/>
    </location>
</feature>
<reference evidence="13 14" key="1">
    <citation type="submission" date="2023-09" db="EMBL/GenBank/DDBJ databases">
        <title>Genomes of two closely related lineages of the louse Polyplax serrata with different host specificities.</title>
        <authorList>
            <person name="Martinu J."/>
            <person name="Tarabai H."/>
            <person name="Stefka J."/>
            <person name="Hypsa V."/>
        </authorList>
    </citation>
    <scope>NUCLEOTIDE SEQUENCE [LARGE SCALE GENOMIC DNA]</scope>
    <source>
        <strain evidence="13">98ZLc_SE</strain>
    </source>
</reference>
<evidence type="ECO:0000256" key="4">
    <source>
        <dbReference type="ARBA" id="ARBA00022692"/>
    </source>
</evidence>
<keyword evidence="14" id="KW-1185">Reference proteome</keyword>
<dbReference type="Gene3D" id="1.20.1070.10">
    <property type="entry name" value="Rhodopsin 7-helix transmembrane proteins"/>
    <property type="match status" value="1"/>
</dbReference>
<evidence type="ECO:0000256" key="2">
    <source>
        <dbReference type="ARBA" id="ARBA00010663"/>
    </source>
</evidence>
<dbReference type="PANTHER" id="PTHR24248:SF199">
    <property type="entry name" value="IP13425P-RELATED"/>
    <property type="match status" value="1"/>
</dbReference>
<keyword evidence="9" id="KW-0675">Receptor</keyword>
<evidence type="ECO:0000256" key="3">
    <source>
        <dbReference type="ARBA" id="ARBA00022475"/>
    </source>
</evidence>
<keyword evidence="3" id="KW-1003">Cell membrane</keyword>
<name>A0ABR1B7B1_POLSC</name>
<keyword evidence="6" id="KW-0297">G-protein coupled receptor</keyword>
<evidence type="ECO:0000256" key="6">
    <source>
        <dbReference type="ARBA" id="ARBA00023040"/>
    </source>
</evidence>
<gene>
    <name evidence="13" type="ORF">RUM44_007833</name>
</gene>
<evidence type="ECO:0000313" key="14">
    <source>
        <dbReference type="Proteomes" id="UP001359485"/>
    </source>
</evidence>
<evidence type="ECO:0000256" key="1">
    <source>
        <dbReference type="ARBA" id="ARBA00004651"/>
    </source>
</evidence>
<dbReference type="EMBL" id="JAWJWF010000002">
    <property type="protein sequence ID" value="KAK6637416.1"/>
    <property type="molecule type" value="Genomic_DNA"/>
</dbReference>
<dbReference type="PROSITE" id="PS50262">
    <property type="entry name" value="G_PROTEIN_RECEP_F1_2"/>
    <property type="match status" value="1"/>
</dbReference>
<protein>
    <recommendedName>
        <fullName evidence="12">G-protein coupled receptors family 1 profile domain-containing protein</fullName>
    </recommendedName>
</protein>
<evidence type="ECO:0000256" key="11">
    <source>
        <dbReference type="SAM" id="Phobius"/>
    </source>
</evidence>